<dbReference type="SUPFAM" id="SSF88723">
    <property type="entry name" value="PIN domain-like"/>
    <property type="match status" value="1"/>
</dbReference>
<dbReference type="PANTHER" id="PTHR16161:SF0">
    <property type="entry name" value="TRANSCRIPTIONAL PROTEIN SWT1"/>
    <property type="match status" value="1"/>
</dbReference>
<accession>A0A6P8YV00</accession>
<dbReference type="OrthoDB" id="548295at2759"/>
<feature type="region of interest" description="Disordered" evidence="1">
    <location>
        <begin position="181"/>
        <end position="239"/>
    </location>
</feature>
<feature type="compositionally biased region" description="Low complexity" evidence="1">
    <location>
        <begin position="187"/>
        <end position="197"/>
    </location>
</feature>
<feature type="compositionally biased region" description="Polar residues" evidence="1">
    <location>
        <begin position="128"/>
        <end position="140"/>
    </location>
</feature>
<dbReference type="Gene3D" id="3.40.50.1010">
    <property type="entry name" value="5'-nuclease"/>
    <property type="match status" value="1"/>
</dbReference>
<dbReference type="CDD" id="cd18727">
    <property type="entry name" value="PIN_Swt1-like"/>
    <property type="match status" value="1"/>
</dbReference>
<proteinExistence type="predicted"/>
<reference evidence="4" key="1">
    <citation type="submission" date="2025-08" db="UniProtKB">
        <authorList>
            <consortium name="RefSeq"/>
        </authorList>
    </citation>
    <scope>IDENTIFICATION</scope>
    <source>
        <strain evidence="4">15112-1751.03</strain>
        <tissue evidence="4">Whole Adult</tissue>
    </source>
</reference>
<dbReference type="GO" id="GO:0005634">
    <property type="term" value="C:nucleus"/>
    <property type="evidence" value="ECO:0007669"/>
    <property type="project" value="TreeGrafter"/>
</dbReference>
<dbReference type="InterPro" id="IPR052626">
    <property type="entry name" value="SWT1_Regulator"/>
</dbReference>
<evidence type="ECO:0000313" key="3">
    <source>
        <dbReference type="Proteomes" id="UP000515160"/>
    </source>
</evidence>
<dbReference type="GeneID" id="117571378"/>
<evidence type="ECO:0000259" key="2">
    <source>
        <dbReference type="SMART" id="SM00670"/>
    </source>
</evidence>
<feature type="compositionally biased region" description="Low complexity" evidence="1">
    <location>
        <begin position="111"/>
        <end position="124"/>
    </location>
</feature>
<dbReference type="Proteomes" id="UP000515160">
    <property type="component" value="Chromosome 3"/>
</dbReference>
<protein>
    <submittedName>
        <fullName evidence="4">Uncharacterized protein LOC117571378</fullName>
    </submittedName>
</protein>
<dbReference type="Pfam" id="PF13638">
    <property type="entry name" value="PIN_4"/>
    <property type="match status" value="1"/>
</dbReference>
<dbReference type="InterPro" id="IPR002716">
    <property type="entry name" value="PIN_dom"/>
</dbReference>
<sequence length="405" mass="45005">MERKLQANANDVKRISDKASDDDKIQNLIVNNMRQRQSRRFQAPAQERLERLQLKLISGRITKEKHVPKRPTRSATSSGFSNHVERNIGRSSSSLRNLLLSESMQCAVAASPSPSSSSNSRPIPFAKSTKSNRITESSGGIRSAWAKPKALIDASNRLHHNRPLISANCRLALLQSSLQETQRNDNDNNNNNVLPNNAMTDDDEPMDIDPEPEEEQSAVVDDNDEKPKLDNAVADDVDKKASEELPKRMVDHMYYVLDTNILMENLSFVDDLSHLALGDSKGSMLFIPYVVIKELDGIKDRRSEDDASKRSAARKAIRYLNDKFDKSLRIQGQSAVEDAEHLIEVDGGDDSVVNCCVQLSAQVPKLTLLTNDANLRLKAKTSSIAVASSSDLLSRYHKDFGGLQS</sequence>
<feature type="region of interest" description="Disordered" evidence="1">
    <location>
        <begin position="109"/>
        <end position="142"/>
    </location>
</feature>
<dbReference type="RefSeq" id="XP_034109382.1">
    <property type="nucleotide sequence ID" value="XM_034253491.2"/>
</dbReference>
<keyword evidence="3" id="KW-1185">Reference proteome</keyword>
<dbReference type="SMART" id="SM00670">
    <property type="entry name" value="PINc"/>
    <property type="match status" value="1"/>
</dbReference>
<gene>
    <name evidence="4" type="primary">LOC117571378</name>
</gene>
<dbReference type="AlphaFoldDB" id="A0A6P8YV00"/>
<name>A0A6P8YV00_DROAB</name>
<feature type="domain" description="PIN" evidence="2">
    <location>
        <begin position="253"/>
        <end position="377"/>
    </location>
</feature>
<evidence type="ECO:0000256" key="1">
    <source>
        <dbReference type="SAM" id="MobiDB-lite"/>
    </source>
</evidence>
<feature type="region of interest" description="Disordered" evidence="1">
    <location>
        <begin position="63"/>
        <end position="88"/>
    </location>
</feature>
<organism evidence="3 4">
    <name type="scientific">Drosophila albomicans</name>
    <name type="common">Fruit fly</name>
    <dbReference type="NCBI Taxonomy" id="7291"/>
    <lineage>
        <taxon>Eukaryota</taxon>
        <taxon>Metazoa</taxon>
        <taxon>Ecdysozoa</taxon>
        <taxon>Arthropoda</taxon>
        <taxon>Hexapoda</taxon>
        <taxon>Insecta</taxon>
        <taxon>Pterygota</taxon>
        <taxon>Neoptera</taxon>
        <taxon>Endopterygota</taxon>
        <taxon>Diptera</taxon>
        <taxon>Brachycera</taxon>
        <taxon>Muscomorpha</taxon>
        <taxon>Ephydroidea</taxon>
        <taxon>Drosophilidae</taxon>
        <taxon>Drosophila</taxon>
    </lineage>
</organism>
<dbReference type="InterPro" id="IPR029060">
    <property type="entry name" value="PIN-like_dom_sf"/>
</dbReference>
<dbReference type="PANTHER" id="PTHR16161">
    <property type="entry name" value="TRANSCRIPTIONAL PROTEIN SWT1"/>
    <property type="match status" value="1"/>
</dbReference>
<evidence type="ECO:0000313" key="4">
    <source>
        <dbReference type="RefSeq" id="XP_034109382.1"/>
    </source>
</evidence>
<feature type="compositionally biased region" description="Acidic residues" evidence="1">
    <location>
        <begin position="200"/>
        <end position="224"/>
    </location>
</feature>